<protein>
    <submittedName>
        <fullName evidence="1">Uncharacterized protein</fullName>
    </submittedName>
</protein>
<reference evidence="1" key="1">
    <citation type="journal article" date="2020" name="Nature">
        <title>Giant virus diversity and host interactions through global metagenomics.</title>
        <authorList>
            <person name="Schulz F."/>
            <person name="Roux S."/>
            <person name="Paez-Espino D."/>
            <person name="Jungbluth S."/>
            <person name="Walsh D.A."/>
            <person name="Denef V.J."/>
            <person name="McMahon K.D."/>
            <person name="Konstantinidis K.T."/>
            <person name="Eloe-Fadrosh E.A."/>
            <person name="Kyrpides N.C."/>
            <person name="Woyke T."/>
        </authorList>
    </citation>
    <scope>NUCLEOTIDE SEQUENCE</scope>
    <source>
        <strain evidence="1">GVMAG-S-3300011013-78</strain>
    </source>
</reference>
<dbReference type="EMBL" id="MN740876">
    <property type="protein sequence ID" value="QHU16110.1"/>
    <property type="molecule type" value="Genomic_DNA"/>
</dbReference>
<sequence>MDNIFSEKINLDELYDRKQQINEHRISIYQKILNKVHKKIKFTARQKHDDQFCFYLVPEILLGVPKYNIQICIEYIIEKLTNNGFIIKYTHPNFLFISWKHYIPSYQRSDFKKKTGYNIDGFGNMINDDASSIENDNPIKAIFNKPNSQENKIITDTKKNYKDISSYKPMGIYNVDYIKKINDKLD</sequence>
<name>A0A6C0KHE8_9ZZZZ</name>
<accession>A0A6C0KHE8</accession>
<dbReference type="AlphaFoldDB" id="A0A6C0KHE8"/>
<organism evidence="1">
    <name type="scientific">viral metagenome</name>
    <dbReference type="NCBI Taxonomy" id="1070528"/>
    <lineage>
        <taxon>unclassified sequences</taxon>
        <taxon>metagenomes</taxon>
        <taxon>organismal metagenomes</taxon>
    </lineage>
</organism>
<proteinExistence type="predicted"/>
<dbReference type="Pfam" id="PF19063">
    <property type="entry name" value="DUF5759"/>
    <property type="match status" value="1"/>
</dbReference>
<evidence type="ECO:0000313" key="1">
    <source>
        <dbReference type="EMBL" id="QHU16110.1"/>
    </source>
</evidence>
<dbReference type="InterPro" id="IPR043977">
    <property type="entry name" value="DUF5759"/>
</dbReference>